<dbReference type="Proteomes" id="UP000622687">
    <property type="component" value="Unassembled WGS sequence"/>
</dbReference>
<feature type="DNA-binding region" description="H-T-H motif" evidence="2">
    <location>
        <begin position="29"/>
        <end position="48"/>
    </location>
</feature>
<dbReference type="PANTHER" id="PTHR43479:SF11">
    <property type="entry name" value="ACREF_ENVCD OPERON REPRESSOR-RELATED"/>
    <property type="match status" value="1"/>
</dbReference>
<comment type="caution">
    <text evidence="4">The sequence shown here is derived from an EMBL/GenBank/DDBJ whole genome shotgun (WGS) entry which is preliminary data.</text>
</comment>
<keyword evidence="5" id="KW-1185">Reference proteome</keyword>
<evidence type="ECO:0000313" key="5">
    <source>
        <dbReference type="Proteomes" id="UP000622687"/>
    </source>
</evidence>
<dbReference type="RefSeq" id="WP_211141435.1">
    <property type="nucleotide sequence ID" value="NZ_JAEEGB010000005.1"/>
</dbReference>
<dbReference type="AlphaFoldDB" id="A0A934M2C9"/>
<dbReference type="Pfam" id="PF00440">
    <property type="entry name" value="TetR_N"/>
    <property type="match status" value="1"/>
</dbReference>
<dbReference type="Gene3D" id="1.10.357.10">
    <property type="entry name" value="Tetracycline Repressor, domain 2"/>
    <property type="match status" value="1"/>
</dbReference>
<proteinExistence type="predicted"/>
<evidence type="ECO:0000313" key="4">
    <source>
        <dbReference type="EMBL" id="MBI6872007.1"/>
    </source>
</evidence>
<dbReference type="PROSITE" id="PS50977">
    <property type="entry name" value="HTH_TETR_2"/>
    <property type="match status" value="1"/>
</dbReference>
<dbReference type="EMBL" id="JAEEGB010000005">
    <property type="protein sequence ID" value="MBI6872007.1"/>
    <property type="molecule type" value="Genomic_DNA"/>
</dbReference>
<protein>
    <submittedName>
        <fullName evidence="4">TetR/AcrR family transcriptional regulator</fullName>
    </submittedName>
</protein>
<dbReference type="SUPFAM" id="SSF46689">
    <property type="entry name" value="Homeodomain-like"/>
    <property type="match status" value="1"/>
</dbReference>
<dbReference type="InterPro" id="IPR050624">
    <property type="entry name" value="HTH-type_Tx_Regulator"/>
</dbReference>
<evidence type="ECO:0000259" key="3">
    <source>
        <dbReference type="PROSITE" id="PS50977"/>
    </source>
</evidence>
<sequence length="178" mass="21197">MPKLIENAKEKIIIQGRKTLLEEGYKGLNIREIAKQCDIGTGTFYNYFRNKIELVIEIFQDDWNKTLNIIESLELTDEPFKEKIRKIYESLQGFVDDYISIFYEIANEEKQGYHCREKDSFTKLYKKIGELIELERKKGNITSKLDSEKLSYFIISNLTYLSKNKYMSFDELYDHLKI</sequence>
<dbReference type="InterPro" id="IPR009057">
    <property type="entry name" value="Homeodomain-like_sf"/>
</dbReference>
<evidence type="ECO:0000256" key="2">
    <source>
        <dbReference type="PROSITE-ProRule" id="PRU00335"/>
    </source>
</evidence>
<dbReference type="PANTHER" id="PTHR43479">
    <property type="entry name" value="ACREF/ENVCD OPERON REPRESSOR-RELATED"/>
    <property type="match status" value="1"/>
</dbReference>
<reference evidence="4" key="1">
    <citation type="submission" date="2020-12" db="EMBL/GenBank/DDBJ databases">
        <title>Clostridium thailandense sp. nov., a novel acetogenic bacterium isolated from peat land soil in Thailand.</title>
        <authorList>
            <person name="Chaikitkaew S."/>
            <person name="Birkeland N.K."/>
        </authorList>
    </citation>
    <scope>NUCLEOTIDE SEQUENCE</scope>
    <source>
        <strain evidence="4">DSM 17425</strain>
    </source>
</reference>
<feature type="domain" description="HTH tetR-type" evidence="3">
    <location>
        <begin position="6"/>
        <end position="66"/>
    </location>
</feature>
<name>A0A934M2C9_9CLOT</name>
<dbReference type="InterPro" id="IPR001647">
    <property type="entry name" value="HTH_TetR"/>
</dbReference>
<accession>A0A934M2C9</accession>
<keyword evidence="1 2" id="KW-0238">DNA-binding</keyword>
<gene>
    <name evidence="4" type="ORF">I6U51_04700</name>
</gene>
<organism evidence="4 5">
    <name type="scientific">Clostridium aciditolerans</name>
    <dbReference type="NCBI Taxonomy" id="339861"/>
    <lineage>
        <taxon>Bacteria</taxon>
        <taxon>Bacillati</taxon>
        <taxon>Bacillota</taxon>
        <taxon>Clostridia</taxon>
        <taxon>Eubacteriales</taxon>
        <taxon>Clostridiaceae</taxon>
        <taxon>Clostridium</taxon>
    </lineage>
</organism>
<evidence type="ECO:0000256" key="1">
    <source>
        <dbReference type="ARBA" id="ARBA00023125"/>
    </source>
</evidence>
<dbReference type="GO" id="GO:0003677">
    <property type="term" value="F:DNA binding"/>
    <property type="evidence" value="ECO:0007669"/>
    <property type="project" value="UniProtKB-UniRule"/>
</dbReference>